<keyword evidence="2" id="KW-1185">Reference proteome</keyword>
<accession>A0AAD7CL15</accession>
<organism evidence="1 2">
    <name type="scientific">Roridomyces roridus</name>
    <dbReference type="NCBI Taxonomy" id="1738132"/>
    <lineage>
        <taxon>Eukaryota</taxon>
        <taxon>Fungi</taxon>
        <taxon>Dikarya</taxon>
        <taxon>Basidiomycota</taxon>
        <taxon>Agaricomycotina</taxon>
        <taxon>Agaricomycetes</taxon>
        <taxon>Agaricomycetidae</taxon>
        <taxon>Agaricales</taxon>
        <taxon>Marasmiineae</taxon>
        <taxon>Mycenaceae</taxon>
        <taxon>Roridomyces</taxon>
    </lineage>
</organism>
<comment type="caution">
    <text evidence="1">The sequence shown here is derived from an EMBL/GenBank/DDBJ whole genome shotgun (WGS) entry which is preliminary data.</text>
</comment>
<dbReference type="AlphaFoldDB" id="A0AAD7CL15"/>
<sequence>MPKLPDEIVSEILSPALKVSEELFSDTSEPSPFANFTPSTSAYLLVCKDWLRVATPLLYNVVVLRSKAQANALAVVLQDNPEFGRFIKKLRVEGGLGPSMHAILKSAPNITDLFLSLIIWSSDNTSGLCKGLPLVNPHRVIVVDQYSGRQILENKQNEALRKTLVSCIQSWGKLRVFGFPYGSLNEPSAVLQSRMQELSKALVKSQVHTVLMDGYFGLFPPWMQNFSDMSSLKILQLRADQIYDDAILTGINADERLQKVVQLTKVTVGNREPVAPDISPSLNPDFVPMDFASEEVRERVWKRVLFFALDVEMFRSPGYRRREYRPSSLPILTVSKLFHRLGLPYLYESITLVSRNAPAVRNNLEENPQFGSLVRHIFTFCYLSENRPVSNDIVDPIHAICGHATNLEVFSPVTINGYEHISVATLELLANTAGHSLRKLSISLIPGGSLTPLAPLSALRHLEIGGNDLKAADRTLAPDTFPALQTLSIHKDTTGALLHFFADVRSESLHTVILKPYYSERNTILRFFNAHGERLLHLTLNMPVSSLPSLDSCPNLVDLKFLADCKLGQLPVESPHKALKKVSLKDLPTNLNDIKFDGTKFPALRQILVDRFFWPTTERDVAKSKVVPFAESLLKKNVKMTDYWGRAWAPRLKTGKTRKAA</sequence>
<dbReference type="Gene3D" id="3.80.10.10">
    <property type="entry name" value="Ribonuclease Inhibitor"/>
    <property type="match status" value="1"/>
</dbReference>
<evidence type="ECO:0000313" key="1">
    <source>
        <dbReference type="EMBL" id="KAJ7651219.1"/>
    </source>
</evidence>
<dbReference type="SUPFAM" id="SSF52058">
    <property type="entry name" value="L domain-like"/>
    <property type="match status" value="1"/>
</dbReference>
<dbReference type="InterPro" id="IPR032675">
    <property type="entry name" value="LRR_dom_sf"/>
</dbReference>
<proteinExistence type="predicted"/>
<reference evidence="1" key="1">
    <citation type="submission" date="2023-03" db="EMBL/GenBank/DDBJ databases">
        <title>Massive genome expansion in bonnet fungi (Mycena s.s.) driven by repeated elements and novel gene families across ecological guilds.</title>
        <authorList>
            <consortium name="Lawrence Berkeley National Laboratory"/>
            <person name="Harder C.B."/>
            <person name="Miyauchi S."/>
            <person name="Viragh M."/>
            <person name="Kuo A."/>
            <person name="Thoen E."/>
            <person name="Andreopoulos B."/>
            <person name="Lu D."/>
            <person name="Skrede I."/>
            <person name="Drula E."/>
            <person name="Henrissat B."/>
            <person name="Morin E."/>
            <person name="Kohler A."/>
            <person name="Barry K."/>
            <person name="LaButti K."/>
            <person name="Morin E."/>
            <person name="Salamov A."/>
            <person name="Lipzen A."/>
            <person name="Mereny Z."/>
            <person name="Hegedus B."/>
            <person name="Baldrian P."/>
            <person name="Stursova M."/>
            <person name="Weitz H."/>
            <person name="Taylor A."/>
            <person name="Grigoriev I.V."/>
            <person name="Nagy L.G."/>
            <person name="Martin F."/>
            <person name="Kauserud H."/>
        </authorList>
    </citation>
    <scope>NUCLEOTIDE SEQUENCE</scope>
    <source>
        <strain evidence="1">9284</strain>
    </source>
</reference>
<dbReference type="Proteomes" id="UP001221142">
    <property type="component" value="Unassembled WGS sequence"/>
</dbReference>
<name>A0AAD7CL15_9AGAR</name>
<dbReference type="EMBL" id="JARKIF010000001">
    <property type="protein sequence ID" value="KAJ7651219.1"/>
    <property type="molecule type" value="Genomic_DNA"/>
</dbReference>
<evidence type="ECO:0000313" key="2">
    <source>
        <dbReference type="Proteomes" id="UP001221142"/>
    </source>
</evidence>
<protein>
    <submittedName>
        <fullName evidence="1">Uncharacterized protein</fullName>
    </submittedName>
</protein>
<gene>
    <name evidence="1" type="ORF">FB45DRAFT_820713</name>
</gene>